<proteinExistence type="predicted"/>
<evidence type="ECO:0000313" key="2">
    <source>
        <dbReference type="EMBL" id="CAL1407619.1"/>
    </source>
</evidence>
<name>A0AAV2GBR9_9ROSI</name>
<feature type="region of interest" description="Disordered" evidence="1">
    <location>
        <begin position="1"/>
        <end position="29"/>
    </location>
</feature>
<dbReference type="Pfam" id="PF05553">
    <property type="entry name" value="DUF761"/>
    <property type="match status" value="1"/>
</dbReference>
<evidence type="ECO:0000313" key="3">
    <source>
        <dbReference type="Proteomes" id="UP001497516"/>
    </source>
</evidence>
<dbReference type="InterPro" id="IPR008480">
    <property type="entry name" value="DUF761_pln"/>
</dbReference>
<dbReference type="EMBL" id="OZ034821">
    <property type="protein sequence ID" value="CAL1407619.1"/>
    <property type="molecule type" value="Genomic_DNA"/>
</dbReference>
<reference evidence="2 3" key="1">
    <citation type="submission" date="2024-04" db="EMBL/GenBank/DDBJ databases">
        <authorList>
            <person name="Fracassetti M."/>
        </authorList>
    </citation>
    <scope>NUCLEOTIDE SEQUENCE [LARGE SCALE GENOMIC DNA]</scope>
</reference>
<evidence type="ECO:0000256" key="1">
    <source>
        <dbReference type="SAM" id="MobiDB-lite"/>
    </source>
</evidence>
<dbReference type="AlphaFoldDB" id="A0AAV2GBR9"/>
<dbReference type="Proteomes" id="UP001497516">
    <property type="component" value="Chromosome 8"/>
</dbReference>
<accession>A0AAV2GBR9</accession>
<sequence>MVRRILGVTNLPSPSKFPEPRGTPSSSSPMTSSALFFFAGVLKFMKLNEVTTKFTKKDNSLQPQGVAFEVLSGTLRKISYFNFQALNKATKNFHADNLLGRGGFGPVYWRMSPETFSPGIRLTVPFAIAGANDAGEDLEQAPSVTRVDDYWVAQKQRVSRISEAAERRIPAKIVVEKGGVAAESFSVPSSLFLVVEDLPKSPSPRPPLTSPPLSSTRNDLLVGELAAVAAVVAILNRELFDFWWWVLGRRKWELIIMETLEDAWREVVARSPQLQPVDVRAEEFIHNFRADMKIQKARLVLEKQSLLPRRC</sequence>
<gene>
    <name evidence="2" type="ORF">LTRI10_LOCUS47277</name>
</gene>
<keyword evidence="3" id="KW-1185">Reference proteome</keyword>
<protein>
    <submittedName>
        <fullName evidence="2">Uncharacterized protein</fullName>
    </submittedName>
</protein>
<organism evidence="2 3">
    <name type="scientific">Linum trigynum</name>
    <dbReference type="NCBI Taxonomy" id="586398"/>
    <lineage>
        <taxon>Eukaryota</taxon>
        <taxon>Viridiplantae</taxon>
        <taxon>Streptophyta</taxon>
        <taxon>Embryophyta</taxon>
        <taxon>Tracheophyta</taxon>
        <taxon>Spermatophyta</taxon>
        <taxon>Magnoliopsida</taxon>
        <taxon>eudicotyledons</taxon>
        <taxon>Gunneridae</taxon>
        <taxon>Pentapetalae</taxon>
        <taxon>rosids</taxon>
        <taxon>fabids</taxon>
        <taxon>Malpighiales</taxon>
        <taxon>Linaceae</taxon>
        <taxon>Linum</taxon>
    </lineage>
</organism>
<dbReference type="Gene3D" id="3.30.200.20">
    <property type="entry name" value="Phosphorylase Kinase, domain 1"/>
    <property type="match status" value="1"/>
</dbReference>